<evidence type="ECO:0000313" key="3">
    <source>
        <dbReference type="EMBL" id="UUO13326.1"/>
    </source>
</evidence>
<keyword evidence="1" id="KW-0547">Nucleotide-binding</keyword>
<dbReference type="SUPFAM" id="SSF52540">
    <property type="entry name" value="P-loop containing nucleoside triphosphate hydrolases"/>
    <property type="match status" value="1"/>
</dbReference>
<evidence type="ECO:0000256" key="2">
    <source>
        <dbReference type="ARBA" id="ARBA00022840"/>
    </source>
</evidence>
<proteinExistence type="predicted"/>
<dbReference type="Gene3D" id="3.40.50.300">
    <property type="entry name" value="P-loop containing nucleotide triphosphate hydrolases"/>
    <property type="match status" value="1"/>
</dbReference>
<keyword evidence="4" id="KW-1185">Reference proteome</keyword>
<name>A0ABY5LQY6_9CYAN</name>
<reference evidence="3" key="1">
    <citation type="submission" date="2022-06" db="EMBL/GenBank/DDBJ databases">
        <title>Nostosin G and Spiroidesin B from the Cyanobacterium Dolichospermum sp. NIES-1697.</title>
        <authorList>
            <person name="Phan C.-S."/>
            <person name="Mehjabin J.J."/>
            <person name="Anas A.R.J."/>
            <person name="Hayasaka M."/>
            <person name="Onoki R."/>
            <person name="Wang J."/>
            <person name="Umezawa T."/>
            <person name="Washio K."/>
            <person name="Morikawa M."/>
            <person name="Okino T."/>
        </authorList>
    </citation>
    <scope>NUCLEOTIDE SEQUENCE</scope>
    <source>
        <strain evidence="3">NIES-1697</strain>
    </source>
</reference>
<dbReference type="PANTHER" id="PTHR43384">
    <property type="entry name" value="SEPTUM SITE-DETERMINING PROTEIN MIND HOMOLOG, CHLOROPLASTIC-RELATED"/>
    <property type="match status" value="1"/>
</dbReference>
<keyword evidence="2" id="KW-0067">ATP-binding</keyword>
<accession>A0ABY5LQY6</accession>
<dbReference type="InterPro" id="IPR050625">
    <property type="entry name" value="ParA/MinD_ATPase"/>
</dbReference>
<gene>
    <name evidence="3" type="ORF">NG743_14585</name>
</gene>
<organism evidence="3 4">
    <name type="scientific">Dolichospermum heterosporum TAC447</name>
    <dbReference type="NCBI Taxonomy" id="747523"/>
    <lineage>
        <taxon>Bacteria</taxon>
        <taxon>Bacillati</taxon>
        <taxon>Cyanobacteriota</taxon>
        <taxon>Cyanophyceae</taxon>
        <taxon>Nostocales</taxon>
        <taxon>Aphanizomenonaceae</taxon>
        <taxon>Dolichospermum</taxon>
        <taxon>Dolichospermum heterosporum</taxon>
    </lineage>
</organism>
<evidence type="ECO:0000313" key="4">
    <source>
        <dbReference type="Proteomes" id="UP001057561"/>
    </source>
</evidence>
<dbReference type="PANTHER" id="PTHR43384:SF6">
    <property type="entry name" value="SEPTUM SITE-DETERMINING PROTEIN MIND HOMOLOG, CHLOROPLASTIC"/>
    <property type="match status" value="1"/>
</dbReference>
<evidence type="ECO:0000256" key="1">
    <source>
        <dbReference type="ARBA" id="ARBA00022741"/>
    </source>
</evidence>
<dbReference type="InterPro" id="IPR027417">
    <property type="entry name" value="P-loop_NTPase"/>
</dbReference>
<sequence length="199" mass="23038">MLTLFEEAQNIDLELAEFRKKRLISDYRIFINLNVEIEVYLITEHSDGLQSYFDGKEEKYWINFKPFTQDEIRNYPALENIFVDDQDSKIHLGLKYRFHSLLDSVEKISNNDNGSVCPVVNFYSYKGGMGRTTTLTSYAIHLALAKGKKVVIIDCDLEAPGYLNFFNLSENRSLLAGDKNGIVEYLLDEQFIKEEKPNL</sequence>
<protein>
    <submittedName>
        <fullName evidence="3">AAA family ATPase</fullName>
    </submittedName>
</protein>
<dbReference type="Proteomes" id="UP001057561">
    <property type="component" value="Chromosome"/>
</dbReference>
<dbReference type="RefSeq" id="WP_257120325.1">
    <property type="nucleotide sequence ID" value="NZ_CP099464.1"/>
</dbReference>
<dbReference type="EMBL" id="CP099464">
    <property type="protein sequence ID" value="UUO13326.1"/>
    <property type="molecule type" value="Genomic_DNA"/>
</dbReference>